<dbReference type="AlphaFoldDB" id="A0A9W6RTL5"/>
<dbReference type="Gene3D" id="3.40.430.10">
    <property type="entry name" value="Dihydrofolate Reductase, subunit A"/>
    <property type="match status" value="1"/>
</dbReference>
<evidence type="ECO:0000256" key="1">
    <source>
        <dbReference type="ARBA" id="ARBA00005104"/>
    </source>
</evidence>
<comment type="pathway">
    <text evidence="1">Cofactor biosynthesis; riboflavin biosynthesis.</text>
</comment>
<proteinExistence type="predicted"/>
<protein>
    <recommendedName>
        <fullName evidence="4">Bacterial bifunctional deaminase-reductase C-terminal domain-containing protein</fullName>
    </recommendedName>
</protein>
<gene>
    <name evidence="5" type="ORF">Airi01_098980</name>
</gene>
<accession>A0A9W6RTL5</accession>
<dbReference type="InterPro" id="IPR002734">
    <property type="entry name" value="RibDG_C"/>
</dbReference>
<dbReference type="PANTHER" id="PTHR38011">
    <property type="entry name" value="DIHYDROFOLATE REDUCTASE FAMILY PROTEIN (AFU_ORTHOLOGUE AFUA_8G06820)"/>
    <property type="match status" value="1"/>
</dbReference>
<organism evidence="5 6">
    <name type="scientific">Actinoallomurus iriomotensis</name>
    <dbReference type="NCBI Taxonomy" id="478107"/>
    <lineage>
        <taxon>Bacteria</taxon>
        <taxon>Bacillati</taxon>
        <taxon>Actinomycetota</taxon>
        <taxon>Actinomycetes</taxon>
        <taxon>Streptosporangiales</taxon>
        <taxon>Thermomonosporaceae</taxon>
        <taxon>Actinoallomurus</taxon>
    </lineage>
</organism>
<dbReference type="NCBIfam" id="NF010663">
    <property type="entry name" value="PRK14059.1-1"/>
    <property type="match status" value="1"/>
</dbReference>
<sequence>MRRLEPAGTPDLAEAYAYPGRRPWLRANMVSSADGAAVHDGRTEALGGRADRRLLSLLRALADVVVVGGATVRAEGYGPVRPREWWGDLRRGRTPAPPLAIVSRGLDFDFDAPVFTEALVPTILVTCPSAPAERLRAARRYAEVIVTGGEQADVPAALDALAERGLVRQLTEGGPRLLAELSAAGRLDELCLTMSPRLTAGDAARVLNGPATAPIPLRLGHVLEEDGFVFLRYLRG</sequence>
<dbReference type="RefSeq" id="WP_285636346.1">
    <property type="nucleotide sequence ID" value="NZ_BSTJ01000021.1"/>
</dbReference>
<feature type="domain" description="Bacterial bifunctional deaminase-reductase C-terminal" evidence="4">
    <location>
        <begin position="23"/>
        <end position="210"/>
    </location>
</feature>
<comment type="caution">
    <text evidence="5">The sequence shown here is derived from an EMBL/GenBank/DDBJ whole genome shotgun (WGS) entry which is preliminary data.</text>
</comment>
<dbReference type="GO" id="GO:0008703">
    <property type="term" value="F:5-amino-6-(5-phosphoribosylamino)uracil reductase activity"/>
    <property type="evidence" value="ECO:0007669"/>
    <property type="project" value="InterPro"/>
</dbReference>
<keyword evidence="2" id="KW-0521">NADP</keyword>
<dbReference type="GO" id="GO:0009231">
    <property type="term" value="P:riboflavin biosynthetic process"/>
    <property type="evidence" value="ECO:0007669"/>
    <property type="project" value="InterPro"/>
</dbReference>
<dbReference type="Proteomes" id="UP001165135">
    <property type="component" value="Unassembled WGS sequence"/>
</dbReference>
<dbReference type="Pfam" id="PF01872">
    <property type="entry name" value="RibD_C"/>
    <property type="match status" value="1"/>
</dbReference>
<evidence type="ECO:0000313" key="5">
    <source>
        <dbReference type="EMBL" id="GLY81631.1"/>
    </source>
</evidence>
<dbReference type="PANTHER" id="PTHR38011:SF7">
    <property type="entry name" value="2,5-DIAMINO-6-RIBOSYLAMINO-4(3H)-PYRIMIDINONE 5'-PHOSPHATE REDUCTASE"/>
    <property type="match status" value="1"/>
</dbReference>
<evidence type="ECO:0000259" key="4">
    <source>
        <dbReference type="Pfam" id="PF01872"/>
    </source>
</evidence>
<dbReference type="EMBL" id="BSTJ01000021">
    <property type="protein sequence ID" value="GLY81631.1"/>
    <property type="molecule type" value="Genomic_DNA"/>
</dbReference>
<evidence type="ECO:0000313" key="6">
    <source>
        <dbReference type="Proteomes" id="UP001165135"/>
    </source>
</evidence>
<dbReference type="SUPFAM" id="SSF53597">
    <property type="entry name" value="Dihydrofolate reductase-like"/>
    <property type="match status" value="1"/>
</dbReference>
<dbReference type="InterPro" id="IPR050765">
    <property type="entry name" value="Riboflavin_Biosynth_HTPR"/>
</dbReference>
<reference evidence="5" key="1">
    <citation type="submission" date="2023-03" db="EMBL/GenBank/DDBJ databases">
        <title>Actinoallomurus iriomotensis NBRC 103681.</title>
        <authorList>
            <person name="Ichikawa N."/>
            <person name="Sato H."/>
            <person name="Tonouchi N."/>
        </authorList>
    </citation>
    <scope>NUCLEOTIDE SEQUENCE</scope>
    <source>
        <strain evidence="5">NBRC 103681</strain>
    </source>
</reference>
<name>A0A9W6RTL5_9ACTN</name>
<dbReference type="InterPro" id="IPR024072">
    <property type="entry name" value="DHFR-like_dom_sf"/>
</dbReference>
<keyword evidence="3" id="KW-0560">Oxidoreductase</keyword>
<evidence type="ECO:0000256" key="3">
    <source>
        <dbReference type="ARBA" id="ARBA00023002"/>
    </source>
</evidence>
<evidence type="ECO:0000256" key="2">
    <source>
        <dbReference type="ARBA" id="ARBA00022857"/>
    </source>
</evidence>